<reference evidence="1" key="1">
    <citation type="submission" date="2022-05" db="EMBL/GenBank/DDBJ databases">
        <authorList>
            <person name="Okamura Y."/>
        </authorList>
    </citation>
    <scope>NUCLEOTIDE SEQUENCE</scope>
</reference>
<dbReference type="EMBL" id="CALOZG010000005">
    <property type="protein sequence ID" value="CAH4027692.1"/>
    <property type="molecule type" value="Genomic_DNA"/>
</dbReference>
<evidence type="ECO:0000313" key="1">
    <source>
        <dbReference type="EMBL" id="CAH4027692.1"/>
    </source>
</evidence>
<keyword evidence="2" id="KW-1185">Reference proteome</keyword>
<dbReference type="Proteomes" id="UP001152562">
    <property type="component" value="Unassembled WGS sequence"/>
</dbReference>
<proteinExistence type="predicted"/>
<evidence type="ECO:0000313" key="2">
    <source>
        <dbReference type="Proteomes" id="UP001152562"/>
    </source>
</evidence>
<comment type="caution">
    <text evidence="1">The sequence shown here is derived from an EMBL/GenBank/DDBJ whole genome shotgun (WGS) entry which is preliminary data.</text>
</comment>
<accession>A0A9P0TCP4</accession>
<name>A0A9P0TCP4_PIEBR</name>
<organism evidence="1 2">
    <name type="scientific">Pieris brassicae</name>
    <name type="common">White butterfly</name>
    <name type="synonym">Large white butterfly</name>
    <dbReference type="NCBI Taxonomy" id="7116"/>
    <lineage>
        <taxon>Eukaryota</taxon>
        <taxon>Metazoa</taxon>
        <taxon>Ecdysozoa</taxon>
        <taxon>Arthropoda</taxon>
        <taxon>Hexapoda</taxon>
        <taxon>Insecta</taxon>
        <taxon>Pterygota</taxon>
        <taxon>Neoptera</taxon>
        <taxon>Endopterygota</taxon>
        <taxon>Lepidoptera</taxon>
        <taxon>Glossata</taxon>
        <taxon>Ditrysia</taxon>
        <taxon>Papilionoidea</taxon>
        <taxon>Pieridae</taxon>
        <taxon>Pierinae</taxon>
        <taxon>Pieris</taxon>
    </lineage>
</organism>
<gene>
    <name evidence="1" type="ORF">PIBRA_LOCUS4821</name>
</gene>
<dbReference type="AlphaFoldDB" id="A0A9P0TCP4"/>
<protein>
    <submittedName>
        <fullName evidence="1">Uncharacterized protein</fullName>
    </submittedName>
</protein>
<sequence length="73" mass="8234">MFVILAFIGVRFALHVSRQCGRALANECYTRKCTTAAVELSIPEWAHYLAAALFLLWVLFGRRRSNVETSVST</sequence>